<evidence type="ECO:0000256" key="1">
    <source>
        <dbReference type="SAM" id="MobiDB-lite"/>
    </source>
</evidence>
<accession>A0A1H9EAC1</accession>
<reference evidence="2 3" key="1">
    <citation type="submission" date="2016-10" db="EMBL/GenBank/DDBJ databases">
        <authorList>
            <person name="Varghese N."/>
            <person name="Submissions S."/>
        </authorList>
    </citation>
    <scope>NUCLEOTIDE SEQUENCE [LARGE SCALE GENOMIC DNA]</scope>
    <source>
        <strain evidence="2 3">CGMCC 1.7734</strain>
    </source>
</reference>
<comment type="caution">
    <text evidence="2">The sequence shown here is derived from an EMBL/GenBank/DDBJ whole genome shotgun (WGS) entry which is preliminary data.</text>
</comment>
<feature type="region of interest" description="Disordered" evidence="1">
    <location>
        <begin position="1"/>
        <end position="39"/>
    </location>
</feature>
<dbReference type="Proteomes" id="UP000198733">
    <property type="component" value="Unassembled WGS sequence"/>
</dbReference>
<feature type="compositionally biased region" description="Basic and acidic residues" evidence="1">
    <location>
        <begin position="1"/>
        <end position="14"/>
    </location>
</feature>
<proteinExistence type="predicted"/>
<organism evidence="2 3">
    <name type="scientific">Virgibacillus subterraneus</name>
    <dbReference type="NCBI Taxonomy" id="621109"/>
    <lineage>
        <taxon>Bacteria</taxon>
        <taxon>Bacillati</taxon>
        <taxon>Bacillota</taxon>
        <taxon>Bacilli</taxon>
        <taxon>Bacillales</taxon>
        <taxon>Bacillaceae</taxon>
        <taxon>Virgibacillus</taxon>
    </lineage>
</organism>
<evidence type="ECO:0000313" key="2">
    <source>
        <dbReference type="EMBL" id="SEQ22532.1"/>
    </source>
</evidence>
<protein>
    <submittedName>
        <fullName evidence="2">Uncharacterized protein</fullName>
    </submittedName>
</protein>
<sequence length="39" mass="4342">MDKKESSASTKDSKTINQIRIKNGLQPIPNGDIPLKEMD</sequence>
<name>A0A1H9EAC1_9BACI</name>
<keyword evidence="3" id="KW-1185">Reference proteome</keyword>
<evidence type="ECO:0000313" key="3">
    <source>
        <dbReference type="Proteomes" id="UP000198733"/>
    </source>
</evidence>
<dbReference type="EMBL" id="FOEH01000002">
    <property type="protein sequence ID" value="SEQ22532.1"/>
    <property type="molecule type" value="Genomic_DNA"/>
</dbReference>
<gene>
    <name evidence="2" type="ORF">SAMN05216232_1953</name>
</gene>